<dbReference type="InterPro" id="IPR019993">
    <property type="entry name" value="RecB_nuclease_TM0106_put"/>
</dbReference>
<dbReference type="Pfam" id="PF13482">
    <property type="entry name" value="RNase_H_2"/>
    <property type="match status" value="1"/>
</dbReference>
<feature type="domain" description="YprB ribonuclease H-like" evidence="2">
    <location>
        <begin position="437"/>
        <end position="524"/>
    </location>
</feature>
<gene>
    <name evidence="3" type="ORF">GCM10023147_22170</name>
</gene>
<dbReference type="SUPFAM" id="SSF53098">
    <property type="entry name" value="Ribonuclease H-like"/>
    <property type="match status" value="1"/>
</dbReference>
<evidence type="ECO:0000313" key="3">
    <source>
        <dbReference type="EMBL" id="GAA4392378.1"/>
    </source>
</evidence>
<keyword evidence="4" id="KW-1185">Reference proteome</keyword>
<dbReference type="InterPro" id="IPR012337">
    <property type="entry name" value="RNaseH-like_sf"/>
</dbReference>
<proteinExistence type="predicted"/>
<name>A0ABP8JLA5_9ACTN</name>
<accession>A0ABP8JLA5</accession>
<evidence type="ECO:0000313" key="4">
    <source>
        <dbReference type="Proteomes" id="UP001500635"/>
    </source>
</evidence>
<dbReference type="EMBL" id="BAABFR010000028">
    <property type="protein sequence ID" value="GAA4392378.1"/>
    <property type="molecule type" value="Genomic_DNA"/>
</dbReference>
<reference evidence="4" key="1">
    <citation type="journal article" date="2019" name="Int. J. Syst. Evol. Microbiol.">
        <title>The Global Catalogue of Microorganisms (GCM) 10K type strain sequencing project: providing services to taxonomists for standard genome sequencing and annotation.</title>
        <authorList>
            <consortium name="The Broad Institute Genomics Platform"/>
            <consortium name="The Broad Institute Genome Sequencing Center for Infectious Disease"/>
            <person name="Wu L."/>
            <person name="Ma J."/>
        </authorList>
    </citation>
    <scope>NUCLEOTIDE SEQUENCE [LARGE SCALE GENOMIC DNA]</scope>
    <source>
        <strain evidence="4">JCM 17688</strain>
    </source>
</reference>
<evidence type="ECO:0000259" key="2">
    <source>
        <dbReference type="Pfam" id="PF13482"/>
    </source>
</evidence>
<comment type="caution">
    <text evidence="3">The sequence shown here is derived from an EMBL/GenBank/DDBJ whole genome shotgun (WGS) entry which is preliminary data.</text>
</comment>
<dbReference type="InterPro" id="IPR038720">
    <property type="entry name" value="YprB_RNase_H-like_dom"/>
</dbReference>
<organism evidence="3 4">
    <name type="scientific">Tsukamurella soli</name>
    <dbReference type="NCBI Taxonomy" id="644556"/>
    <lineage>
        <taxon>Bacteria</taxon>
        <taxon>Bacillati</taxon>
        <taxon>Actinomycetota</taxon>
        <taxon>Actinomycetes</taxon>
        <taxon>Mycobacteriales</taxon>
        <taxon>Tsukamurellaceae</taxon>
        <taxon>Tsukamurella</taxon>
    </lineage>
</organism>
<evidence type="ECO:0000256" key="1">
    <source>
        <dbReference type="SAM" id="MobiDB-lite"/>
    </source>
</evidence>
<sequence length="535" mass="58479">MDTVETPMGRSEAARAPSPAVPARALTGCRHRLWLETRGAGSGDGARDTVVPGPDPGAVLRKEAAALHRARVRERLAALAPLTVIEPGPGAVGRTMAAIRGGAPRIWGAVLPPSGGRTGHSELLQRVRDGYVPILVVNHKVSDPGAGALTSPLDRWAPHEDATRRARTHRGDAMRLAHLTRMLQDTGHASAALVGGVIGVDGEAVLCIDVAPLLPGYDERFADRRAILAGEVETEPVRVAECRRCPWWQDCEAQLTAVRDVGLVADQSAARILRASGLETVDELVDYDGDPPAELAGSWRDLRAMARAWLGGQRLVRRRARVTVRRADVEVDVDMESFQEDGAYLWGTWLHRDGVDLGYRPFVTWDPLPTRDEARSFAAFWSWLMDRRAEAHGAGKTFAAYCYSQQAENRWLLGSADRFAGEPGIPTRAAVEEFIGSSEWVDMYIAVGRSFLSLDGRGLKKVARSAGFAWRDPEAGGEASMAWYLVASGREPGHDADARTAQRRRILEYNEDDVRATRVLREWMCSTAVDDLPLV</sequence>
<dbReference type="Proteomes" id="UP001500635">
    <property type="component" value="Unassembled WGS sequence"/>
</dbReference>
<dbReference type="NCBIfam" id="TIGR03491">
    <property type="entry name" value="TM0106 family RecB-like putative nuclease"/>
    <property type="match status" value="1"/>
</dbReference>
<feature type="region of interest" description="Disordered" evidence="1">
    <location>
        <begin position="1"/>
        <end position="21"/>
    </location>
</feature>
<protein>
    <submittedName>
        <fullName evidence="3">TM0106 family RecB-like putative nuclease</fullName>
    </submittedName>
</protein>
<feature type="compositionally biased region" description="Low complexity" evidence="1">
    <location>
        <begin position="10"/>
        <end position="21"/>
    </location>
</feature>